<comment type="caution">
    <text evidence="3">The sequence shown here is derived from an EMBL/GenBank/DDBJ whole genome shotgun (WGS) entry which is preliminary data.</text>
</comment>
<dbReference type="InterPro" id="IPR002509">
    <property type="entry name" value="NODB_dom"/>
</dbReference>
<feature type="domain" description="NodB homology" evidence="2">
    <location>
        <begin position="219"/>
        <end position="292"/>
    </location>
</feature>
<dbReference type="SUPFAM" id="SSF88713">
    <property type="entry name" value="Glycoside hydrolase/deacetylase"/>
    <property type="match status" value="1"/>
</dbReference>
<dbReference type="EC" id="3.-.-.-" evidence="3"/>
<proteinExistence type="predicted"/>
<accession>A0ABV7PRF3</accession>
<evidence type="ECO:0000259" key="2">
    <source>
        <dbReference type="Pfam" id="PF01522"/>
    </source>
</evidence>
<name>A0ABV7PRF3_9BURK</name>
<organism evidence="3 4">
    <name type="scientific">Massilia haematophila</name>
    <dbReference type="NCBI Taxonomy" id="457923"/>
    <lineage>
        <taxon>Bacteria</taxon>
        <taxon>Pseudomonadati</taxon>
        <taxon>Pseudomonadota</taxon>
        <taxon>Betaproteobacteria</taxon>
        <taxon>Burkholderiales</taxon>
        <taxon>Oxalobacteraceae</taxon>
        <taxon>Telluria group</taxon>
        <taxon>Massilia</taxon>
    </lineage>
</organism>
<dbReference type="EMBL" id="JBHRVV010000001">
    <property type="protein sequence ID" value="MFC3460111.1"/>
    <property type="molecule type" value="Genomic_DNA"/>
</dbReference>
<dbReference type="PANTHER" id="PTHR34216">
    <property type="match status" value="1"/>
</dbReference>
<dbReference type="InterPro" id="IPR051398">
    <property type="entry name" value="Polysacch_Deacetylase"/>
</dbReference>
<reference evidence="4" key="1">
    <citation type="journal article" date="2019" name="Int. J. Syst. Evol. Microbiol.">
        <title>The Global Catalogue of Microorganisms (GCM) 10K type strain sequencing project: providing services to taxonomists for standard genome sequencing and annotation.</title>
        <authorList>
            <consortium name="The Broad Institute Genomics Platform"/>
            <consortium name="The Broad Institute Genome Sequencing Center for Infectious Disease"/>
            <person name="Wu L."/>
            <person name="Ma J."/>
        </authorList>
    </citation>
    <scope>NUCLEOTIDE SEQUENCE [LARGE SCALE GENOMIC DNA]</scope>
    <source>
        <strain evidence="4">CCM 7480</strain>
    </source>
</reference>
<dbReference type="GO" id="GO:0016787">
    <property type="term" value="F:hydrolase activity"/>
    <property type="evidence" value="ECO:0007669"/>
    <property type="project" value="UniProtKB-KW"/>
</dbReference>
<protein>
    <submittedName>
        <fullName evidence="3">Polysaccharide deacetylase family protein</fullName>
        <ecNumber evidence="3">3.-.-.-</ecNumber>
    </submittedName>
</protein>
<dbReference type="Pfam" id="PF01522">
    <property type="entry name" value="Polysacc_deac_1"/>
    <property type="match status" value="1"/>
</dbReference>
<dbReference type="Proteomes" id="UP001595665">
    <property type="component" value="Unassembled WGS sequence"/>
</dbReference>
<keyword evidence="3" id="KW-0378">Hydrolase</keyword>
<dbReference type="RefSeq" id="WP_379736727.1">
    <property type="nucleotide sequence ID" value="NZ_JBHRVV010000001.1"/>
</dbReference>
<dbReference type="Gene3D" id="3.20.20.370">
    <property type="entry name" value="Glycoside hydrolase/deacetylase"/>
    <property type="match status" value="1"/>
</dbReference>
<evidence type="ECO:0000256" key="1">
    <source>
        <dbReference type="ARBA" id="ARBA00022729"/>
    </source>
</evidence>
<evidence type="ECO:0000313" key="3">
    <source>
        <dbReference type="EMBL" id="MFC3460111.1"/>
    </source>
</evidence>
<dbReference type="PANTHER" id="PTHR34216:SF7">
    <property type="entry name" value="POLY-BETA-1,6-N-ACETYL-D-GLUCOSAMINE N-DEACETYLASE"/>
    <property type="match status" value="1"/>
</dbReference>
<dbReference type="InterPro" id="IPR011330">
    <property type="entry name" value="Glyco_hydro/deAcase_b/a-brl"/>
</dbReference>
<sequence>MTIKTFILHVAKYTGLFALMRRVTRKSPRILCYHAGNIGDERYYNPKLFCTSKQLRQRLEWLRTRGFVPASLEQVIMPGGAGMAGMAGIPVAVTIDDGWYSTYRDLLPALAEYGHKPVLYLHSEACDAGAPIIPVTLRYLAWKASAREITLEGYGVGMDGIWNLADARQRESLVGAAEKWLNAEPPQAVARCLERFGASLGVSAAELDLASRRFSYMTTEELRTASGAGCRIELHGHAHVYLPGQPHRNQENIELNRKRIRAAGLPYPTHYCYPSGCFDDYAPDVMRAAGVSTATTCIPGLVDLRDPDARYYLPRFLDGGDVSMIEFEAEMCGVLAFLRALTRRSQHPRRALHPTTA</sequence>
<keyword evidence="4" id="KW-1185">Reference proteome</keyword>
<gene>
    <name evidence="3" type="ORF">ACFOPH_17910</name>
</gene>
<keyword evidence="1" id="KW-0732">Signal</keyword>
<evidence type="ECO:0000313" key="4">
    <source>
        <dbReference type="Proteomes" id="UP001595665"/>
    </source>
</evidence>
<dbReference type="CDD" id="cd10918">
    <property type="entry name" value="CE4_NodB_like_5s_6s"/>
    <property type="match status" value="1"/>
</dbReference>